<sequence length="136" mass="15026">MCRLPPRGAGDDVTDSFHASCVRTNERAREEGRLAAKQQGGRAMATLARLIPSPDSFLSEPWSSFVGAVQLRLVDESLLEKCHGEFCGVNEEGILRCRRLFPVLEDFHLVVCHVCNQVLTPQGFLTHYGSRGLASQ</sequence>
<dbReference type="STRING" id="109280.ENSHCOP00000021626"/>
<dbReference type="Proteomes" id="UP000264820">
    <property type="component" value="Unplaced"/>
</dbReference>
<name>A0A3Q3DVH7_HIPCM</name>
<dbReference type="AlphaFoldDB" id="A0A3Q3DVH7"/>
<evidence type="ECO:0000313" key="2">
    <source>
        <dbReference type="Proteomes" id="UP000264820"/>
    </source>
</evidence>
<accession>A0A3Q3DVH7</accession>
<dbReference type="PANTHER" id="PTHR15117">
    <property type="entry name" value="ATAXIN 7 RELATED"/>
    <property type="match status" value="1"/>
</dbReference>
<keyword evidence="2" id="KW-1185">Reference proteome</keyword>
<dbReference type="Ensembl" id="ENSHCOT00000003136.1">
    <property type="protein sequence ID" value="ENSHCOP00000021626.1"/>
    <property type="gene ID" value="ENSHCOG00000008596.1"/>
</dbReference>
<protein>
    <submittedName>
        <fullName evidence="1">Uncharacterized protein</fullName>
    </submittedName>
</protein>
<dbReference type="GeneTree" id="ENSGT00940000158612"/>
<dbReference type="InterPro" id="IPR052237">
    <property type="entry name" value="Ataxin-7-like_regulator"/>
</dbReference>
<dbReference type="PANTHER" id="PTHR15117:SF9">
    <property type="entry name" value="ATAXIN-7-LIKE PROTEIN 1"/>
    <property type="match status" value="1"/>
</dbReference>
<organism evidence="1 2">
    <name type="scientific">Hippocampus comes</name>
    <name type="common">Tiger tail seahorse</name>
    <dbReference type="NCBI Taxonomy" id="109280"/>
    <lineage>
        <taxon>Eukaryota</taxon>
        <taxon>Metazoa</taxon>
        <taxon>Chordata</taxon>
        <taxon>Craniata</taxon>
        <taxon>Vertebrata</taxon>
        <taxon>Euteleostomi</taxon>
        <taxon>Actinopterygii</taxon>
        <taxon>Neopterygii</taxon>
        <taxon>Teleostei</taxon>
        <taxon>Neoteleostei</taxon>
        <taxon>Acanthomorphata</taxon>
        <taxon>Syngnathiaria</taxon>
        <taxon>Syngnathiformes</taxon>
        <taxon>Syngnathoidei</taxon>
        <taxon>Syngnathidae</taxon>
        <taxon>Hippocampus</taxon>
    </lineage>
</organism>
<proteinExistence type="predicted"/>
<reference evidence="1" key="2">
    <citation type="submission" date="2025-09" db="UniProtKB">
        <authorList>
            <consortium name="Ensembl"/>
        </authorList>
    </citation>
    <scope>IDENTIFICATION</scope>
</reference>
<evidence type="ECO:0000313" key="1">
    <source>
        <dbReference type="Ensembl" id="ENSHCOP00000021626.1"/>
    </source>
</evidence>
<reference evidence="1" key="1">
    <citation type="submission" date="2025-08" db="UniProtKB">
        <authorList>
            <consortium name="Ensembl"/>
        </authorList>
    </citation>
    <scope>IDENTIFICATION</scope>
</reference>
<dbReference type="OMA" id="HLVVCHV"/>